<organism evidence="1 2">
    <name type="scientific">Riccia sorocarpa</name>
    <dbReference type="NCBI Taxonomy" id="122646"/>
    <lineage>
        <taxon>Eukaryota</taxon>
        <taxon>Viridiplantae</taxon>
        <taxon>Streptophyta</taxon>
        <taxon>Embryophyta</taxon>
        <taxon>Marchantiophyta</taxon>
        <taxon>Marchantiopsida</taxon>
        <taxon>Marchantiidae</taxon>
        <taxon>Marchantiales</taxon>
        <taxon>Ricciaceae</taxon>
        <taxon>Riccia</taxon>
    </lineage>
</organism>
<dbReference type="EMBL" id="JBJQOH010000003">
    <property type="protein sequence ID" value="KAL3691337.1"/>
    <property type="molecule type" value="Genomic_DNA"/>
</dbReference>
<proteinExistence type="predicted"/>
<accession>A0ABD3HIJ0</accession>
<reference evidence="1 2" key="1">
    <citation type="submission" date="2024-09" db="EMBL/GenBank/DDBJ databases">
        <title>Chromosome-scale assembly of Riccia sorocarpa.</title>
        <authorList>
            <person name="Paukszto L."/>
        </authorList>
    </citation>
    <scope>NUCLEOTIDE SEQUENCE [LARGE SCALE GENOMIC DNA]</scope>
    <source>
        <strain evidence="1">LP-2024</strain>
        <tissue evidence="1">Aerial parts of the thallus</tissue>
    </source>
</reference>
<keyword evidence="2" id="KW-1185">Reference proteome</keyword>
<comment type="caution">
    <text evidence="1">The sequence shown here is derived from an EMBL/GenBank/DDBJ whole genome shotgun (WGS) entry which is preliminary data.</text>
</comment>
<dbReference type="PANTHER" id="PTHR47679">
    <property type="entry name" value="PROTEIN TORNADO 1"/>
    <property type="match status" value="1"/>
</dbReference>
<name>A0ABD3HIJ0_9MARC</name>
<dbReference type="SUPFAM" id="SSF52047">
    <property type="entry name" value="RNI-like"/>
    <property type="match status" value="1"/>
</dbReference>
<evidence type="ECO:0000313" key="1">
    <source>
        <dbReference type="EMBL" id="KAL3691337.1"/>
    </source>
</evidence>
<dbReference type="AlphaFoldDB" id="A0ABD3HIJ0"/>
<evidence type="ECO:0000313" key="2">
    <source>
        <dbReference type="Proteomes" id="UP001633002"/>
    </source>
</evidence>
<dbReference type="Proteomes" id="UP001633002">
    <property type="component" value="Unassembled WGS sequence"/>
</dbReference>
<gene>
    <name evidence="1" type="ORF">R1sor_004988</name>
</gene>
<sequence>MLRIGDLRGVSEYLSSEDWDYVFSPLLSNQTSLEAIYVQCDETGMFGAVLNQIGKLLAKGSTLEILWFSSLSGMQYSWIGCDHVSDAVVKTLSEGLIHSKCLRTVVVTEVGGPVEKRFADVLKSACTTDVQNTSLEWIDLPAAMERLDMALEMLLSNSFKNLKMIHIGLRGDADESTVDKFQMVAECLRRCQQPDFDTSRIVHLDYDLRYAQTYDYRVMEIWDKWVRANEGPFLLETRLLVLGYGGPYGWELRERWGAVVCEMLTPSTQLKSLHICFEWDYYNFRGEQPTWLHNMETSFSLLCKNIQSIDSVESISIRGQEEILVKCGPPLFHCLHHKRRLKELTCNGPWYVDEVFRSLMDLLQVNIYLEVVNLDKYDSEDNGGDEGKVLVQEALRRNREQRAYFSTLRDAKLPCEEAKAARVFLCGHPFAGKTTLRVTMMETKHCQKESRIRKYWTRKFDPLRRKTRKGVGLPLKRTKGVDVELLRDDAEMQISVWTLRGRRSFEPYSPCSFPL</sequence>
<protein>
    <submittedName>
        <fullName evidence="1">Uncharacterized protein</fullName>
    </submittedName>
</protein>
<dbReference type="PANTHER" id="PTHR47679:SF1">
    <property type="entry name" value="PROTEIN TORNADO 1"/>
    <property type="match status" value="1"/>
</dbReference>